<dbReference type="RefSeq" id="WP_111596112.1">
    <property type="nucleotide sequence ID" value="NZ_QLLL01000001.1"/>
</dbReference>
<feature type="chain" id="PRO_5016367138" evidence="1">
    <location>
        <begin position="21"/>
        <end position="674"/>
    </location>
</feature>
<sequence length="674" mass="77546">MAIKSITCLLWCVISIQLFAQQQETWQSELQLEAQAVQEDAQENEDQQYQLRHWQRKPLQLNTATAEDLAALGCLHPLQIAAILSYRTLLGDFISIYELQAVPGLDLLTIRQMLPYIVVGRDMAMKFSIQQILTGGDHTFRLRLGSVLEKARGFKIRDTLGKQYVGDRMKVLLRYKYQFGQQASWGFLVEKDAGERYWSKYGVDFSSFHFMLAHQKHVKKLILGDYVVNLGQGLIQWHSMAYSMGNDAMLIKKDNEVIRPYTSAGEYYFYRGAAITFEVPKTMVTAFVSRRRLDAIMNEDSLLQANASIQSSGYHRTALEIARMQQFTQYTAGGQIRWSKQQSKLNLNVIHHHFSSNIKRGDALYQVLSFTGKAATNISTDYSLNWRNMHLFGEIAYELGKGWASVQGALASLHKDVDISILYRYYNKQYHGRYARAFGQQSNVTNEIGVYTGFQWRFNREVQLSAFIDVYKFPWLKYLVPAPSSGVSASVTLQYTPSKQTSCFLRYTSQHAEEQVIVPGKHAYNLVGKQVQVARCQVVHKLSELGQMKVRYESKWYRSTTQQTGWMLYCEWQQRIPRSTVKIRSRLTRFDVGGSDSRMYVVTGNQLFDQSIMQYSGEGWQYYVYLDYKLARKLQITGSIQHLHIPGRTSLGSGWDEIEGPRSTQCMIQCTWGL</sequence>
<keyword evidence="1" id="KW-0732">Signal</keyword>
<dbReference type="Proteomes" id="UP000249547">
    <property type="component" value="Unassembled WGS sequence"/>
</dbReference>
<accession>A0A327R2G4</accession>
<evidence type="ECO:0000313" key="3">
    <source>
        <dbReference type="Proteomes" id="UP000249547"/>
    </source>
</evidence>
<reference evidence="2 3" key="1">
    <citation type="submission" date="2018-06" db="EMBL/GenBank/DDBJ databases">
        <title>Genomic Encyclopedia of Archaeal and Bacterial Type Strains, Phase II (KMG-II): from individual species to whole genera.</title>
        <authorList>
            <person name="Goeker M."/>
        </authorList>
    </citation>
    <scope>NUCLEOTIDE SEQUENCE [LARGE SCALE GENOMIC DNA]</scope>
    <source>
        <strain evidence="2 3">DSM 23857</strain>
    </source>
</reference>
<name>A0A327R2G4_9BACT</name>
<gene>
    <name evidence="2" type="ORF">LX64_00613</name>
</gene>
<proteinExistence type="predicted"/>
<organism evidence="2 3">
    <name type="scientific">Chitinophaga skermanii</name>
    <dbReference type="NCBI Taxonomy" id="331697"/>
    <lineage>
        <taxon>Bacteria</taxon>
        <taxon>Pseudomonadati</taxon>
        <taxon>Bacteroidota</taxon>
        <taxon>Chitinophagia</taxon>
        <taxon>Chitinophagales</taxon>
        <taxon>Chitinophagaceae</taxon>
        <taxon>Chitinophaga</taxon>
    </lineage>
</organism>
<protein>
    <submittedName>
        <fullName evidence="2">Helix-hairpin-helix protein</fullName>
    </submittedName>
</protein>
<dbReference type="SUPFAM" id="SSF47781">
    <property type="entry name" value="RuvA domain 2-like"/>
    <property type="match status" value="1"/>
</dbReference>
<dbReference type="AlphaFoldDB" id="A0A327R2G4"/>
<dbReference type="Gene3D" id="1.10.150.280">
    <property type="entry name" value="AF1531-like domain"/>
    <property type="match status" value="1"/>
</dbReference>
<comment type="caution">
    <text evidence="2">The sequence shown here is derived from an EMBL/GenBank/DDBJ whole genome shotgun (WGS) entry which is preliminary data.</text>
</comment>
<feature type="signal peptide" evidence="1">
    <location>
        <begin position="1"/>
        <end position="20"/>
    </location>
</feature>
<dbReference type="Pfam" id="PF12836">
    <property type="entry name" value="HHH_3"/>
    <property type="match status" value="1"/>
</dbReference>
<dbReference type="EMBL" id="QLLL01000001">
    <property type="protein sequence ID" value="RAJ11006.1"/>
    <property type="molecule type" value="Genomic_DNA"/>
</dbReference>
<keyword evidence="3" id="KW-1185">Reference proteome</keyword>
<evidence type="ECO:0000256" key="1">
    <source>
        <dbReference type="SAM" id="SignalP"/>
    </source>
</evidence>
<evidence type="ECO:0000313" key="2">
    <source>
        <dbReference type="EMBL" id="RAJ11006.1"/>
    </source>
</evidence>
<dbReference type="InterPro" id="IPR010994">
    <property type="entry name" value="RuvA_2-like"/>
</dbReference>
<dbReference type="OrthoDB" id="9766750at2"/>